<evidence type="ECO:0000256" key="9">
    <source>
        <dbReference type="RuleBase" id="RU003357"/>
    </source>
</evidence>
<dbReference type="CDD" id="cd01347">
    <property type="entry name" value="ligand_gated_channel"/>
    <property type="match status" value="1"/>
</dbReference>
<keyword evidence="2 8" id="KW-0813">Transport</keyword>
<dbReference type="Pfam" id="PF00593">
    <property type="entry name" value="TonB_dep_Rec_b-barrel"/>
    <property type="match status" value="1"/>
</dbReference>
<evidence type="ECO:0000259" key="11">
    <source>
        <dbReference type="Pfam" id="PF07715"/>
    </source>
</evidence>
<organism evidence="12 13">
    <name type="scientific">Thermocrinis minervae</name>
    <dbReference type="NCBI Taxonomy" id="381751"/>
    <lineage>
        <taxon>Bacteria</taxon>
        <taxon>Pseudomonadati</taxon>
        <taxon>Aquificota</taxon>
        <taxon>Aquificia</taxon>
        <taxon>Aquificales</taxon>
        <taxon>Aquificaceae</taxon>
        <taxon>Thermocrinis</taxon>
    </lineage>
</organism>
<reference evidence="12 13" key="1">
    <citation type="submission" date="2016-11" db="EMBL/GenBank/DDBJ databases">
        <authorList>
            <person name="Jaros S."/>
            <person name="Januszkiewicz K."/>
            <person name="Wedrychowicz H."/>
        </authorList>
    </citation>
    <scope>NUCLEOTIDE SEQUENCE [LARGE SCALE GENOMIC DNA]</scope>
    <source>
        <strain evidence="12 13">DSM 19557</strain>
    </source>
</reference>
<evidence type="ECO:0000256" key="7">
    <source>
        <dbReference type="ARBA" id="ARBA00023237"/>
    </source>
</evidence>
<evidence type="ECO:0000256" key="5">
    <source>
        <dbReference type="ARBA" id="ARBA00023077"/>
    </source>
</evidence>
<evidence type="ECO:0000313" key="12">
    <source>
        <dbReference type="EMBL" id="SHK36582.1"/>
    </source>
</evidence>
<feature type="domain" description="TonB-dependent receptor plug" evidence="11">
    <location>
        <begin position="40"/>
        <end position="131"/>
    </location>
</feature>
<proteinExistence type="inferred from homology"/>
<dbReference type="Gene3D" id="2.170.130.10">
    <property type="entry name" value="TonB-dependent receptor, plug domain"/>
    <property type="match status" value="1"/>
</dbReference>
<evidence type="ECO:0000256" key="8">
    <source>
        <dbReference type="PROSITE-ProRule" id="PRU01360"/>
    </source>
</evidence>
<protein>
    <submittedName>
        <fullName evidence="12">Iron complex outermembrane recepter protein</fullName>
    </submittedName>
</protein>
<evidence type="ECO:0000259" key="10">
    <source>
        <dbReference type="Pfam" id="PF00593"/>
    </source>
</evidence>
<keyword evidence="5 9" id="KW-0798">TonB box</keyword>
<evidence type="ECO:0000256" key="1">
    <source>
        <dbReference type="ARBA" id="ARBA00004571"/>
    </source>
</evidence>
<sequence length="658" mass="74799">MRSVVLFTAIFSVAFAQELLLEEIRVKAQREPFTDSLEIREVRESSAKDLGEALQKIPGLYFLRKGPIANEIVLRGFRRDNIRIDLDGVYIYGACPNRMDPPEAHVDFSEVQKVEVVKGPYDVRHAGAMAGTVVVELKRPKPGFHMNLNLSAGSFSFFNPSGSISYADDKFFGLAGFSYRYSKPYKDGDGKRITEYANYKADAINSTAFNIRTGWLRFGFSPIEGHQLEVSYTKQKMDHVLYPALMMDAVYDNANRFGLKYKVKDLLNLELYYSDVDHWMDSRYRISPYMATDAKTKAYGGRLEGNWKGLLMGFEAYYRNWDAINYMMNMSQNVIPDVDVKSFGVYGQYTKDVGQNLKLTAGLRLDTTKTEADSSKANTNLYFDYHGTRSTSKTDVYPSGNIQLTYKPAKDLEIFMGLGHAVRVPDPQERYFAFKRMSGWDWVGNPELKPSRNTQLDLGLRHSTPRNLFKANLYYSYVMDYITLYKQNKINNTSGSMNNQAMSYANVNARFFGFELEDRLSLTDTLFVLASAAYVDARKDTKPNKNIKDKDVAEIPPLNGRVALRYDTGLYFGELEMVAFATQYKVDSDVNEQRTSGYAVLNLKAGVNYKGLTVNAGVDNLLDKKYYSYLSYVRNPFSTGVKVPEPGRTFYLSASYSF</sequence>
<dbReference type="Gene3D" id="2.40.170.20">
    <property type="entry name" value="TonB-dependent receptor, beta-barrel domain"/>
    <property type="match status" value="1"/>
</dbReference>
<dbReference type="SUPFAM" id="SSF56935">
    <property type="entry name" value="Porins"/>
    <property type="match status" value="1"/>
</dbReference>
<feature type="domain" description="TonB-dependent receptor-like beta-barrel" evidence="10">
    <location>
        <begin position="220"/>
        <end position="621"/>
    </location>
</feature>
<evidence type="ECO:0000313" key="13">
    <source>
        <dbReference type="Proteomes" id="UP000189810"/>
    </source>
</evidence>
<dbReference type="InterPro" id="IPR012910">
    <property type="entry name" value="Plug_dom"/>
</dbReference>
<dbReference type="InterPro" id="IPR000531">
    <property type="entry name" value="Beta-barrel_TonB"/>
</dbReference>
<dbReference type="InterPro" id="IPR039426">
    <property type="entry name" value="TonB-dep_rcpt-like"/>
</dbReference>
<dbReference type="GO" id="GO:0009279">
    <property type="term" value="C:cell outer membrane"/>
    <property type="evidence" value="ECO:0007669"/>
    <property type="project" value="UniProtKB-SubCell"/>
</dbReference>
<name>A0A1M6RVQ6_9AQUI</name>
<keyword evidence="13" id="KW-1185">Reference proteome</keyword>
<evidence type="ECO:0000256" key="3">
    <source>
        <dbReference type="ARBA" id="ARBA00022452"/>
    </source>
</evidence>
<dbReference type="PROSITE" id="PS52016">
    <property type="entry name" value="TONB_DEPENDENT_REC_3"/>
    <property type="match status" value="1"/>
</dbReference>
<dbReference type="OrthoDB" id="9759247at2"/>
<keyword evidence="6 8" id="KW-0472">Membrane</keyword>
<dbReference type="RefSeq" id="WP_079653925.1">
    <property type="nucleotide sequence ID" value="NZ_LT670846.1"/>
</dbReference>
<dbReference type="GO" id="GO:0044718">
    <property type="term" value="P:siderophore transmembrane transport"/>
    <property type="evidence" value="ECO:0007669"/>
    <property type="project" value="TreeGrafter"/>
</dbReference>
<dbReference type="EMBL" id="LT670846">
    <property type="protein sequence ID" value="SHK36582.1"/>
    <property type="molecule type" value="Genomic_DNA"/>
</dbReference>
<keyword evidence="3 8" id="KW-1134">Transmembrane beta strand</keyword>
<dbReference type="Proteomes" id="UP000189810">
    <property type="component" value="Chromosome I"/>
</dbReference>
<dbReference type="Pfam" id="PF07715">
    <property type="entry name" value="Plug"/>
    <property type="match status" value="1"/>
</dbReference>
<keyword evidence="4 8" id="KW-0812">Transmembrane</keyword>
<dbReference type="STRING" id="381751.SAMN05444391_0784"/>
<dbReference type="InterPro" id="IPR036942">
    <property type="entry name" value="Beta-barrel_TonB_sf"/>
</dbReference>
<comment type="subcellular location">
    <subcellularLocation>
        <location evidence="1 8">Cell outer membrane</location>
        <topology evidence="1 8">Multi-pass membrane protein</topology>
    </subcellularLocation>
</comment>
<evidence type="ECO:0000256" key="6">
    <source>
        <dbReference type="ARBA" id="ARBA00023136"/>
    </source>
</evidence>
<dbReference type="PANTHER" id="PTHR30069:SF49">
    <property type="entry name" value="OUTER MEMBRANE PROTEIN C"/>
    <property type="match status" value="1"/>
</dbReference>
<gene>
    <name evidence="12" type="ORF">SAMN05444391_0784</name>
</gene>
<dbReference type="PANTHER" id="PTHR30069">
    <property type="entry name" value="TONB-DEPENDENT OUTER MEMBRANE RECEPTOR"/>
    <property type="match status" value="1"/>
</dbReference>
<comment type="similarity">
    <text evidence="8 9">Belongs to the TonB-dependent receptor family.</text>
</comment>
<dbReference type="InterPro" id="IPR037066">
    <property type="entry name" value="Plug_dom_sf"/>
</dbReference>
<evidence type="ECO:0000256" key="2">
    <source>
        <dbReference type="ARBA" id="ARBA00022448"/>
    </source>
</evidence>
<dbReference type="GO" id="GO:0015344">
    <property type="term" value="F:siderophore uptake transmembrane transporter activity"/>
    <property type="evidence" value="ECO:0007669"/>
    <property type="project" value="TreeGrafter"/>
</dbReference>
<evidence type="ECO:0000256" key="4">
    <source>
        <dbReference type="ARBA" id="ARBA00022692"/>
    </source>
</evidence>
<accession>A0A1M6RVQ6</accession>
<keyword evidence="7 8" id="KW-0998">Cell outer membrane</keyword>
<dbReference type="AlphaFoldDB" id="A0A1M6RVQ6"/>